<dbReference type="EMBL" id="JAPJUH010000003">
    <property type="protein sequence ID" value="MCX3265616.1"/>
    <property type="molecule type" value="Genomic_DNA"/>
</dbReference>
<keyword evidence="2" id="KW-1185">Reference proteome</keyword>
<protein>
    <submittedName>
        <fullName evidence="1">Uncharacterized protein</fullName>
    </submittedName>
</protein>
<proteinExistence type="predicted"/>
<dbReference type="Proteomes" id="UP001142592">
    <property type="component" value="Unassembled WGS sequence"/>
</dbReference>
<dbReference type="AlphaFoldDB" id="A0A9X3I9A5"/>
<reference evidence="1" key="1">
    <citation type="submission" date="2022-11" db="EMBL/GenBank/DDBJ databases">
        <authorList>
            <person name="Graham C."/>
            <person name="Newman J.D."/>
        </authorList>
    </citation>
    <scope>NUCLEOTIDE SEQUENCE</scope>
    <source>
        <strain evidence="1">DSM 19486</strain>
    </source>
</reference>
<name>A0A9X3I9A5_9SPHI</name>
<evidence type="ECO:0000313" key="1">
    <source>
        <dbReference type="EMBL" id="MCX3265616.1"/>
    </source>
</evidence>
<evidence type="ECO:0000313" key="2">
    <source>
        <dbReference type="Proteomes" id="UP001142592"/>
    </source>
</evidence>
<gene>
    <name evidence="1" type="ORF">OQZ29_12715</name>
</gene>
<accession>A0A9X3I9A5</accession>
<sequence length="220" mass="25336">MQLSILSFQEDHPFVLTDLRFYIAEAAHYIMALNFQQEFELLYIDLTAKPDQKPGIVGLKLIRDAKKTMHPKIYDHLALINISSVCAATINAHGKDKVHQDKSKYPAQAELMVIEGCMDDYEAFKKHLLPVSRQFLLRPIHTEWNTILTAFDFFLMDGVWEAVSFVGEMLAKHKNDGGVSHAQLFDQLCKQDFYAMLCASMENFLNQRYPLSKETLKLDF</sequence>
<organism evidence="1 2">
    <name type="scientific">Pedobacter agri</name>
    <dbReference type="NCBI Taxonomy" id="454586"/>
    <lineage>
        <taxon>Bacteria</taxon>
        <taxon>Pseudomonadati</taxon>
        <taxon>Bacteroidota</taxon>
        <taxon>Sphingobacteriia</taxon>
        <taxon>Sphingobacteriales</taxon>
        <taxon>Sphingobacteriaceae</taxon>
        <taxon>Pedobacter</taxon>
    </lineage>
</organism>
<dbReference type="RefSeq" id="WP_010601064.1">
    <property type="nucleotide sequence ID" value="NZ_JAPJUH010000003.1"/>
</dbReference>
<comment type="caution">
    <text evidence="1">The sequence shown here is derived from an EMBL/GenBank/DDBJ whole genome shotgun (WGS) entry which is preliminary data.</text>
</comment>